<protein>
    <submittedName>
        <fullName evidence="2">DUF58 domain-containing protein</fullName>
    </submittedName>
</protein>
<reference evidence="2 3" key="1">
    <citation type="submission" date="2023-04" db="EMBL/GenBank/DDBJ databases">
        <title>Draft genome sequence of Saccharopolyspora sp. TS4A08 isolated from sweet potato rhizospheric soil.</title>
        <authorList>
            <person name="Suksaard P."/>
            <person name="Duangmal K."/>
        </authorList>
    </citation>
    <scope>NUCLEOTIDE SEQUENCE [LARGE SCALE GENOMIC DNA]</scope>
    <source>
        <strain evidence="2 3">TS4A08</strain>
    </source>
</reference>
<feature type="domain" description="DUF58" evidence="1">
    <location>
        <begin position="198"/>
        <end position="316"/>
    </location>
</feature>
<sequence>MLSGLTIRGRCLLAAGVAAGICALVLDERDLLRVSAFVIALPLLSLLLSGQVRFGVAARRVIDPPRVPVGSRADVDLHISGSGRLPADGLVLEDGTPHALGDRPRFRLPVVPRHGGQVVTYPVTPSLRGIHHIGPLRTWIVDPFGLAQFERELAGRSRLVATPQVVELSGLPAGSGLGTGEDGTARLRAGHGEDDAMVRQYRQGDDIRRVHWKSTARRDELMVRVEERPWHGGVTVLLDRRSAAHRGNGPNNSVEWAISAVASICLQLAQHGQQVRLVTEDGQPLTRDIGGDGGARDEVLLDSLAAVRPSPQRDLQCSRDPGDGHELIAVLGEVTTAGVAELTKLRPQETRSLAVLLQVRSWNGDGVGVDVEDAARTLRAAGWTVVVADGPSTPISEVWRDLCGQTRSVESTSTTDGTGLMA</sequence>
<comment type="caution">
    <text evidence="2">The sequence shown here is derived from an EMBL/GenBank/DDBJ whole genome shotgun (WGS) entry which is preliminary data.</text>
</comment>
<dbReference type="PANTHER" id="PTHR34351">
    <property type="entry name" value="SLR1927 PROTEIN-RELATED"/>
    <property type="match status" value="1"/>
</dbReference>
<organism evidence="2 3">
    <name type="scientific">Saccharopolyspora ipomoeae</name>
    <dbReference type="NCBI Taxonomy" id="3042027"/>
    <lineage>
        <taxon>Bacteria</taxon>
        <taxon>Bacillati</taxon>
        <taxon>Actinomycetota</taxon>
        <taxon>Actinomycetes</taxon>
        <taxon>Pseudonocardiales</taxon>
        <taxon>Pseudonocardiaceae</taxon>
        <taxon>Saccharopolyspora</taxon>
    </lineage>
</organism>
<dbReference type="RefSeq" id="WP_281454745.1">
    <property type="nucleotide sequence ID" value="NZ_JASAOF010000003.1"/>
</dbReference>
<name>A0ABT6PK44_9PSEU</name>
<keyword evidence="3" id="KW-1185">Reference proteome</keyword>
<accession>A0ABT6PK44</accession>
<proteinExistence type="predicted"/>
<dbReference type="Pfam" id="PF01882">
    <property type="entry name" value="DUF58"/>
    <property type="match status" value="1"/>
</dbReference>
<evidence type="ECO:0000313" key="2">
    <source>
        <dbReference type="EMBL" id="MDI2028369.1"/>
    </source>
</evidence>
<gene>
    <name evidence="2" type="ORF">QFW96_07095</name>
</gene>
<dbReference type="InterPro" id="IPR002881">
    <property type="entry name" value="DUF58"/>
</dbReference>
<dbReference type="PANTHER" id="PTHR34351:SF1">
    <property type="entry name" value="SLR1927 PROTEIN"/>
    <property type="match status" value="1"/>
</dbReference>
<evidence type="ECO:0000259" key="1">
    <source>
        <dbReference type="Pfam" id="PF01882"/>
    </source>
</evidence>
<dbReference type="EMBL" id="JASAOF010000003">
    <property type="protein sequence ID" value="MDI2028369.1"/>
    <property type="molecule type" value="Genomic_DNA"/>
</dbReference>
<evidence type="ECO:0000313" key="3">
    <source>
        <dbReference type="Proteomes" id="UP001237595"/>
    </source>
</evidence>
<dbReference type="Proteomes" id="UP001237595">
    <property type="component" value="Unassembled WGS sequence"/>
</dbReference>